<dbReference type="EMBL" id="QCYK01000002">
    <property type="protein sequence ID" value="PUZ24991.1"/>
    <property type="molecule type" value="Genomic_DNA"/>
</dbReference>
<dbReference type="Proteomes" id="UP000244450">
    <property type="component" value="Unassembled WGS sequence"/>
</dbReference>
<proteinExistence type="predicted"/>
<comment type="caution">
    <text evidence="4">The sequence shown here is derived from an EMBL/GenBank/DDBJ whole genome shotgun (WGS) entry which is preliminary data.</text>
</comment>
<keyword evidence="1" id="KW-0732">Signal</keyword>
<feature type="signal peptide" evidence="1">
    <location>
        <begin position="1"/>
        <end position="20"/>
    </location>
</feature>
<name>A0A2T7BFC7_9BACT</name>
<keyword evidence="5" id="KW-1185">Reference proteome</keyword>
<feature type="domain" description="Glycoside hydrolase family 38 N-terminal" evidence="2">
    <location>
        <begin position="140"/>
        <end position="432"/>
    </location>
</feature>
<dbReference type="CDD" id="cd10791">
    <property type="entry name" value="GH38N_AMII_like_1"/>
    <property type="match status" value="1"/>
</dbReference>
<gene>
    <name evidence="4" type="ORF">DCC81_11800</name>
</gene>
<dbReference type="OrthoDB" id="1049785at2"/>
<feature type="chain" id="PRO_5015512688" evidence="1">
    <location>
        <begin position="21"/>
        <end position="972"/>
    </location>
</feature>
<feature type="domain" description="Glycosyl hydrolase family 38 C-terminal" evidence="3">
    <location>
        <begin position="627"/>
        <end position="790"/>
    </location>
</feature>
<dbReference type="Pfam" id="PF01074">
    <property type="entry name" value="Glyco_hydro_38N"/>
    <property type="match status" value="1"/>
</dbReference>
<reference evidence="4 5" key="1">
    <citation type="submission" date="2018-04" db="EMBL/GenBank/DDBJ databases">
        <title>Chitinophaga fuyangensis sp. nov., isolated from soil in a chemical factory.</title>
        <authorList>
            <person name="Chen K."/>
        </authorList>
    </citation>
    <scope>NUCLEOTIDE SEQUENCE [LARGE SCALE GENOMIC DNA]</scope>
    <source>
        <strain evidence="4 5">LY-1</strain>
    </source>
</reference>
<dbReference type="InterPro" id="IPR027291">
    <property type="entry name" value="Glyco_hydro_38_N_sf"/>
</dbReference>
<dbReference type="AlphaFoldDB" id="A0A2T7BFC7"/>
<accession>A0A2T7BFC7</accession>
<dbReference type="GO" id="GO:0030246">
    <property type="term" value="F:carbohydrate binding"/>
    <property type="evidence" value="ECO:0007669"/>
    <property type="project" value="InterPro"/>
</dbReference>
<evidence type="ECO:0000256" key="1">
    <source>
        <dbReference type="SAM" id="SignalP"/>
    </source>
</evidence>
<dbReference type="InterPro" id="IPR011330">
    <property type="entry name" value="Glyco_hydro/deAcase_b/a-brl"/>
</dbReference>
<evidence type="ECO:0000313" key="5">
    <source>
        <dbReference type="Proteomes" id="UP000244450"/>
    </source>
</evidence>
<evidence type="ECO:0000259" key="2">
    <source>
        <dbReference type="Pfam" id="PF01074"/>
    </source>
</evidence>
<dbReference type="InterPro" id="IPR011013">
    <property type="entry name" value="Gal_mutarotase_sf_dom"/>
</dbReference>
<dbReference type="InterPro" id="IPR000602">
    <property type="entry name" value="Glyco_hydro_38_N"/>
</dbReference>
<evidence type="ECO:0000259" key="3">
    <source>
        <dbReference type="Pfam" id="PF07748"/>
    </source>
</evidence>
<dbReference type="PANTHER" id="PTHR46017">
    <property type="entry name" value="ALPHA-MANNOSIDASE 2C1"/>
    <property type="match status" value="1"/>
</dbReference>
<evidence type="ECO:0000313" key="4">
    <source>
        <dbReference type="EMBL" id="PUZ24991.1"/>
    </source>
</evidence>
<dbReference type="GO" id="GO:0006013">
    <property type="term" value="P:mannose metabolic process"/>
    <property type="evidence" value="ECO:0007669"/>
    <property type="project" value="InterPro"/>
</dbReference>
<dbReference type="GO" id="GO:0004559">
    <property type="term" value="F:alpha-mannosidase activity"/>
    <property type="evidence" value="ECO:0007669"/>
    <property type="project" value="InterPro"/>
</dbReference>
<organism evidence="4 5">
    <name type="scientific">Chitinophaga parva</name>
    <dbReference type="NCBI Taxonomy" id="2169414"/>
    <lineage>
        <taxon>Bacteria</taxon>
        <taxon>Pseudomonadati</taxon>
        <taxon>Bacteroidota</taxon>
        <taxon>Chitinophagia</taxon>
        <taxon>Chitinophagales</taxon>
        <taxon>Chitinophagaceae</taxon>
        <taxon>Chitinophaga</taxon>
    </lineage>
</organism>
<dbReference type="SUPFAM" id="SSF88713">
    <property type="entry name" value="Glycoside hydrolase/deacetylase"/>
    <property type="match status" value="1"/>
</dbReference>
<sequence length="972" mass="107871">MKLISMYVCLYILKPSIQMKAIIGWAACCVLCLQTHAQQAFTGIGLKATPAYLRYHGQAARMVRLEFHGGKDYKEGTAYLTWNGALDSIHIAPGPDGLEYYELPLPGADPGQMAQAAVRFVTNGNEYTARVLVPPARQWKVYLLPHSHVDVGYTDVQEKVMAIHMNNIDEAIKIAEHTQDYPEGARYKWNTEAIWVVDNYLKRADARKKAAFWNAVKKGWINIDASYGNVNTSATSPVQLMHQFQTGLQLAAAQGLELHTMMQVDVPGASWGLSAQCDITGIKYFLSAPNSSDRIGDADNLRDNPFYWASPSGKQKLLFWQSSPYSIGYMLKGDKIPNFFTVADPKPYYTNKPSENFLNPWIFGYLDNLQQKHFAYDMTLLTWAMSDNAPIDPELPDAVKAWNERYASPQLVITSTAQFFRDFENKYRDKIPTVQGDYTEYWTDGVSSGAKETAINRNAADQLQQAGAIWAIRGRDAFPAADFHNAFVNMVMFNEHTWGAYNSVSEPNDPKVLSEWHYKQNFALQAQSQTKTLLEASVAGQQAVANAVDVYNTLAYQRSALVTVPATLSQAGDLVTDAGGRKLPSQRLSTGELVFVTEQAPFSKQRYFIKPGKAFVKTEATINGYTLNNGIYTLTLDRQTGNITRLQKTGNNTNLADSGGLNQYDYLVGDSVGGLQVVRHANIRVKENGPLVVSLEASGPAAGTTSLTREVRLVAGLDRVEISNTVDKKAIGDKESLHFVFPFAVKGAQVRYNIPWNSVTAESDQLPFANRNWYTLQRWVDVSSKDIGITWSSPDAPLFEIGQYPTAGLLGGLHHSRLWRTYTDQQPLIASWAMNNLWHTNFRHSQEGPVTFHYYLQVHKAYDAAAVNATGLENHQPMIVAAAAGPAQENLFFDLQAGTAYVENINPAADGHGVVMQLVNASETATTVHFTAKDNGTLKVRQCNLLELNQQEMGDSFSIPGKGVLMLRVEKI</sequence>
<dbReference type="PANTHER" id="PTHR46017:SF1">
    <property type="entry name" value="ALPHA-MANNOSIDASE 2C1"/>
    <property type="match status" value="1"/>
</dbReference>
<dbReference type="GO" id="GO:0009313">
    <property type="term" value="P:oligosaccharide catabolic process"/>
    <property type="evidence" value="ECO:0007669"/>
    <property type="project" value="TreeGrafter"/>
</dbReference>
<dbReference type="InterPro" id="IPR011682">
    <property type="entry name" value="Glyco_hydro_38_C"/>
</dbReference>
<dbReference type="Pfam" id="PF07748">
    <property type="entry name" value="Glyco_hydro_38C"/>
    <property type="match status" value="1"/>
</dbReference>
<dbReference type="SUPFAM" id="SSF74650">
    <property type="entry name" value="Galactose mutarotase-like"/>
    <property type="match status" value="1"/>
</dbReference>
<dbReference type="Gene3D" id="3.20.110.10">
    <property type="entry name" value="Glycoside hydrolase 38, N terminal domain"/>
    <property type="match status" value="1"/>
</dbReference>
<protein>
    <submittedName>
        <fullName evidence="4">Glycoside hydrolase</fullName>
    </submittedName>
</protein>
<keyword evidence="4" id="KW-0378">Hydrolase</keyword>
<dbReference type="Gene3D" id="2.70.98.30">
    <property type="entry name" value="Golgi alpha-mannosidase II, domain 4"/>
    <property type="match status" value="1"/>
</dbReference>